<name>A0ABU4XA04_9HYPH</name>
<comment type="caution">
    <text evidence="1">The sequence shown here is derived from an EMBL/GenBank/DDBJ whole genome shotgun (WGS) entry which is preliminary data.</text>
</comment>
<organism evidence="1 2">
    <name type="scientific">Mesorhizobium australafricanum</name>
    <dbReference type="NCBI Taxonomy" id="3072311"/>
    <lineage>
        <taxon>Bacteria</taxon>
        <taxon>Pseudomonadati</taxon>
        <taxon>Pseudomonadota</taxon>
        <taxon>Alphaproteobacteria</taxon>
        <taxon>Hyphomicrobiales</taxon>
        <taxon>Phyllobacteriaceae</taxon>
        <taxon>Mesorhizobium</taxon>
    </lineage>
</organism>
<evidence type="ECO:0000313" key="1">
    <source>
        <dbReference type="EMBL" id="MDX8443962.1"/>
    </source>
</evidence>
<accession>A0ABU4XA04</accession>
<keyword evidence="2" id="KW-1185">Reference proteome</keyword>
<dbReference type="Proteomes" id="UP001272097">
    <property type="component" value="Unassembled WGS sequence"/>
</dbReference>
<gene>
    <name evidence="1" type="ORF">RFM51_30885</name>
</gene>
<sequence>AGAGGGLYNGGTMTVVANRLASPTQGISRVVAGNNGRTYYASVVNTGSQTLVTVQTYTLATNSFGPATTVSLGNIDQGNGSADFTAQQLGTTVPLDAGDGHLQNLAYANGFLYGVSEVKPIGSSTPQVHWFKLDVSNPASPVLVAQGNVSGASIGTGVATFDGSIAVDQAGDVVINFTASGPNMYPADYYSLLAAGDPSGTFSAPVLYQASASYLANGDGPTVQRWGIYSTAIADPNHANSFWLSSEYSANGWWQTSVAQVAIQA</sequence>
<evidence type="ECO:0000313" key="2">
    <source>
        <dbReference type="Proteomes" id="UP001272097"/>
    </source>
</evidence>
<feature type="non-terminal residue" evidence="1">
    <location>
        <position position="1"/>
    </location>
</feature>
<reference evidence="1 2" key="1">
    <citation type="submission" date="2023-08" db="EMBL/GenBank/DDBJ databases">
        <title>Implementing the SeqCode for naming new Mesorhizobium species isolated from Vachellia karroo root nodules.</title>
        <authorList>
            <person name="Van Lill M."/>
        </authorList>
    </citation>
    <scope>NUCLEOTIDE SEQUENCE [LARGE SCALE GENOMIC DNA]</scope>
    <source>
        <strain evidence="1 2">VK3E</strain>
    </source>
</reference>
<feature type="non-terminal residue" evidence="1">
    <location>
        <position position="265"/>
    </location>
</feature>
<protein>
    <submittedName>
        <fullName evidence="1">Phosphoesterase</fullName>
    </submittedName>
</protein>
<dbReference type="EMBL" id="JAVIIS010000137">
    <property type="protein sequence ID" value="MDX8443962.1"/>
    <property type="molecule type" value="Genomic_DNA"/>
</dbReference>
<proteinExistence type="predicted"/>